<name>A0AAE0YHG6_9GAST</name>
<gene>
    <name evidence="1" type="ORF">RRG08_064188</name>
</gene>
<evidence type="ECO:0000313" key="2">
    <source>
        <dbReference type="Proteomes" id="UP001283361"/>
    </source>
</evidence>
<organism evidence="1 2">
    <name type="scientific">Elysia crispata</name>
    <name type="common">lettuce slug</name>
    <dbReference type="NCBI Taxonomy" id="231223"/>
    <lineage>
        <taxon>Eukaryota</taxon>
        <taxon>Metazoa</taxon>
        <taxon>Spiralia</taxon>
        <taxon>Lophotrochozoa</taxon>
        <taxon>Mollusca</taxon>
        <taxon>Gastropoda</taxon>
        <taxon>Heterobranchia</taxon>
        <taxon>Euthyneura</taxon>
        <taxon>Panpulmonata</taxon>
        <taxon>Sacoglossa</taxon>
        <taxon>Placobranchoidea</taxon>
        <taxon>Plakobranchidae</taxon>
        <taxon>Elysia</taxon>
    </lineage>
</organism>
<reference evidence="1" key="1">
    <citation type="journal article" date="2023" name="G3 (Bethesda)">
        <title>A reference genome for the long-term kleptoplast-retaining sea slug Elysia crispata morphotype clarki.</title>
        <authorList>
            <person name="Eastman K.E."/>
            <person name="Pendleton A.L."/>
            <person name="Shaikh M.A."/>
            <person name="Suttiyut T."/>
            <person name="Ogas R."/>
            <person name="Tomko P."/>
            <person name="Gavelis G."/>
            <person name="Widhalm J.R."/>
            <person name="Wisecaver J.H."/>
        </authorList>
    </citation>
    <scope>NUCLEOTIDE SEQUENCE</scope>
    <source>
        <strain evidence="1">ECLA1</strain>
    </source>
</reference>
<accession>A0AAE0YHG6</accession>
<proteinExistence type="predicted"/>
<comment type="caution">
    <text evidence="1">The sequence shown here is derived from an EMBL/GenBank/DDBJ whole genome shotgun (WGS) entry which is preliminary data.</text>
</comment>
<keyword evidence="2" id="KW-1185">Reference proteome</keyword>
<dbReference type="Proteomes" id="UP001283361">
    <property type="component" value="Unassembled WGS sequence"/>
</dbReference>
<dbReference type="AlphaFoldDB" id="A0AAE0YHG6"/>
<sequence length="110" mass="12577">MSVRMATPSHRPTYDLCTFMGDRADDERTWPSLIAQVGALVASQWSTYLIREEPVWSRFKSRCVSLNMEDIDASMVATLFFLSSASRRAIETRWPQLGTVNRCMVDLRKG</sequence>
<dbReference type="EMBL" id="JAWDGP010006274">
    <property type="protein sequence ID" value="KAK3744161.1"/>
    <property type="molecule type" value="Genomic_DNA"/>
</dbReference>
<evidence type="ECO:0000313" key="1">
    <source>
        <dbReference type="EMBL" id="KAK3744161.1"/>
    </source>
</evidence>
<protein>
    <submittedName>
        <fullName evidence="1">Uncharacterized protein</fullName>
    </submittedName>
</protein>